<dbReference type="PROSITE" id="PS50893">
    <property type="entry name" value="ABC_TRANSPORTER_2"/>
    <property type="match status" value="1"/>
</dbReference>
<keyword evidence="5 8" id="KW-0067">ATP-binding</keyword>
<accession>A0A8J3BI51</accession>
<feature type="domain" description="ABC transporter" evidence="7">
    <location>
        <begin position="9"/>
        <end position="244"/>
    </location>
</feature>
<comment type="similarity">
    <text evidence="2">Belongs to the ABC transporter superfamily.</text>
</comment>
<dbReference type="GO" id="GO:0016887">
    <property type="term" value="F:ATP hydrolysis activity"/>
    <property type="evidence" value="ECO:0007669"/>
    <property type="project" value="InterPro"/>
</dbReference>
<dbReference type="GO" id="GO:0005886">
    <property type="term" value="C:plasma membrane"/>
    <property type="evidence" value="ECO:0007669"/>
    <property type="project" value="UniProtKB-SubCell"/>
</dbReference>
<dbReference type="SUPFAM" id="SSF52540">
    <property type="entry name" value="P-loop containing nucleoside triphosphate hydrolases"/>
    <property type="match status" value="1"/>
</dbReference>
<comment type="subcellular location">
    <subcellularLocation>
        <location evidence="1">Cell membrane</location>
        <topology evidence="1">Peripheral membrane protein</topology>
    </subcellularLocation>
</comment>
<dbReference type="GO" id="GO:0046677">
    <property type="term" value="P:response to antibiotic"/>
    <property type="evidence" value="ECO:0007669"/>
    <property type="project" value="UniProtKB-KW"/>
</dbReference>
<dbReference type="InterPro" id="IPR050763">
    <property type="entry name" value="ABC_transporter_ATP-binding"/>
</dbReference>
<comment type="caution">
    <text evidence="8">The sequence shown here is derived from an EMBL/GenBank/DDBJ whole genome shotgun (WGS) entry which is preliminary data.</text>
</comment>
<evidence type="ECO:0000313" key="9">
    <source>
        <dbReference type="Proteomes" id="UP000662200"/>
    </source>
</evidence>
<dbReference type="AlphaFoldDB" id="A0A8J3BI51"/>
<evidence type="ECO:0000259" key="7">
    <source>
        <dbReference type="PROSITE" id="PS50893"/>
    </source>
</evidence>
<gene>
    <name evidence="8" type="primary">drrA</name>
    <name evidence="8" type="ORF">GCM10010124_06240</name>
</gene>
<dbReference type="RefSeq" id="WP_229789309.1">
    <property type="nucleotide sequence ID" value="NZ_BMQC01000002.1"/>
</dbReference>
<keyword evidence="6" id="KW-0046">Antibiotic resistance</keyword>
<evidence type="ECO:0000256" key="2">
    <source>
        <dbReference type="ARBA" id="ARBA00005417"/>
    </source>
</evidence>
<dbReference type="PANTHER" id="PTHR42711">
    <property type="entry name" value="ABC TRANSPORTER ATP-BINDING PROTEIN"/>
    <property type="match status" value="1"/>
</dbReference>
<dbReference type="InterPro" id="IPR003439">
    <property type="entry name" value="ABC_transporter-like_ATP-bd"/>
</dbReference>
<dbReference type="InterPro" id="IPR027417">
    <property type="entry name" value="P-loop_NTPase"/>
</dbReference>
<dbReference type="EMBL" id="BMQC01000002">
    <property type="protein sequence ID" value="GGK16394.1"/>
    <property type="molecule type" value="Genomic_DNA"/>
</dbReference>
<dbReference type="PANTHER" id="PTHR42711:SF5">
    <property type="entry name" value="ABC TRANSPORTER ATP-BINDING PROTEIN NATA"/>
    <property type="match status" value="1"/>
</dbReference>
<dbReference type="GO" id="GO:0005524">
    <property type="term" value="F:ATP binding"/>
    <property type="evidence" value="ECO:0007669"/>
    <property type="project" value="UniProtKB-KW"/>
</dbReference>
<dbReference type="InterPro" id="IPR003593">
    <property type="entry name" value="AAA+_ATPase"/>
</dbReference>
<evidence type="ECO:0000256" key="3">
    <source>
        <dbReference type="ARBA" id="ARBA00022448"/>
    </source>
</evidence>
<keyword evidence="9" id="KW-1185">Reference proteome</keyword>
<name>A0A8J3BI51_9ACTN</name>
<sequence>MTGTGGSMLAVRGLSRRFESRKAPRLALDDVTFDVARGEVLGLLGPNGAGKTTLVRIITTLLLPTSGGATVAGHDVVRDARAVRRTVGLLLGGERGLYSRLTARQNLRYWAALHGLDTRTGRRRVTELLEELGLSDRADEQVRTYSRGMLQRVHLARALLSRAELLIMDEPTNGMDPHAAAAFDDLVRRQRAEGTTVLLATHDMRQAQSLCDRVALIDGGRLRAIGAPDTLLTDAQLLRTVTARGFRAELTPAVRAIGGVLVQSDDDSELVARVTDGAALGALLNALVTVGINEISVTPPSLTELYRARISDRDFQLR</sequence>
<evidence type="ECO:0000256" key="5">
    <source>
        <dbReference type="ARBA" id="ARBA00022840"/>
    </source>
</evidence>
<reference evidence="8" key="2">
    <citation type="submission" date="2020-09" db="EMBL/GenBank/DDBJ databases">
        <authorList>
            <person name="Sun Q."/>
            <person name="Ohkuma M."/>
        </authorList>
    </citation>
    <scope>NUCLEOTIDE SEQUENCE</scope>
    <source>
        <strain evidence="8">JCM 3091</strain>
    </source>
</reference>
<evidence type="ECO:0000313" key="8">
    <source>
        <dbReference type="EMBL" id="GGK16394.1"/>
    </source>
</evidence>
<evidence type="ECO:0000256" key="1">
    <source>
        <dbReference type="ARBA" id="ARBA00004202"/>
    </source>
</evidence>
<keyword evidence="3" id="KW-0813">Transport</keyword>
<dbReference type="Pfam" id="PF00005">
    <property type="entry name" value="ABC_tran"/>
    <property type="match status" value="1"/>
</dbReference>
<evidence type="ECO:0000256" key="4">
    <source>
        <dbReference type="ARBA" id="ARBA00022741"/>
    </source>
</evidence>
<dbReference type="SMART" id="SM00382">
    <property type="entry name" value="AAA"/>
    <property type="match status" value="1"/>
</dbReference>
<evidence type="ECO:0000256" key="6">
    <source>
        <dbReference type="ARBA" id="ARBA00023251"/>
    </source>
</evidence>
<proteinExistence type="inferred from homology"/>
<reference evidence="8" key="1">
    <citation type="journal article" date="2014" name="Int. J. Syst. Evol. Microbiol.">
        <title>Complete genome sequence of Corynebacterium casei LMG S-19264T (=DSM 44701T), isolated from a smear-ripened cheese.</title>
        <authorList>
            <consortium name="US DOE Joint Genome Institute (JGI-PGF)"/>
            <person name="Walter F."/>
            <person name="Albersmeier A."/>
            <person name="Kalinowski J."/>
            <person name="Ruckert C."/>
        </authorList>
    </citation>
    <scope>NUCLEOTIDE SEQUENCE</scope>
    <source>
        <strain evidence="8">JCM 3091</strain>
    </source>
</reference>
<organism evidence="8 9">
    <name type="scientific">Pilimelia terevasa</name>
    <dbReference type="NCBI Taxonomy" id="53372"/>
    <lineage>
        <taxon>Bacteria</taxon>
        <taxon>Bacillati</taxon>
        <taxon>Actinomycetota</taxon>
        <taxon>Actinomycetes</taxon>
        <taxon>Micromonosporales</taxon>
        <taxon>Micromonosporaceae</taxon>
        <taxon>Pilimelia</taxon>
    </lineage>
</organism>
<protein>
    <submittedName>
        <fullName evidence="8">ABC transporter ATP-binding protein</fullName>
    </submittedName>
</protein>
<dbReference type="Proteomes" id="UP000662200">
    <property type="component" value="Unassembled WGS sequence"/>
</dbReference>
<dbReference type="Gene3D" id="3.40.50.300">
    <property type="entry name" value="P-loop containing nucleotide triphosphate hydrolases"/>
    <property type="match status" value="1"/>
</dbReference>
<keyword evidence="4" id="KW-0547">Nucleotide-binding</keyword>